<evidence type="ECO:0000313" key="9">
    <source>
        <dbReference type="EMBL" id="MCP2165678.1"/>
    </source>
</evidence>
<gene>
    <name evidence="9" type="ORF">LX83_002536</name>
</gene>
<name>A0AAE3GDC3_9PSEU</name>
<dbReference type="InterPro" id="IPR050638">
    <property type="entry name" value="AA-Vitamin_Transporters"/>
</dbReference>
<keyword evidence="3 7" id="KW-0812">Transmembrane</keyword>
<evidence type="ECO:0000313" key="10">
    <source>
        <dbReference type="Proteomes" id="UP001206128"/>
    </source>
</evidence>
<dbReference type="EMBL" id="JAMTCK010000005">
    <property type="protein sequence ID" value="MCP2165678.1"/>
    <property type="molecule type" value="Genomic_DNA"/>
</dbReference>
<feature type="region of interest" description="Disordered" evidence="6">
    <location>
        <begin position="311"/>
        <end position="345"/>
    </location>
</feature>
<feature type="transmembrane region" description="Helical" evidence="7">
    <location>
        <begin position="138"/>
        <end position="159"/>
    </location>
</feature>
<comment type="similarity">
    <text evidence="2">Belongs to the EamA transporter family.</text>
</comment>
<comment type="caution">
    <text evidence="9">The sequence shown here is derived from an EMBL/GenBank/DDBJ whole genome shotgun (WGS) entry which is preliminary data.</text>
</comment>
<evidence type="ECO:0000256" key="3">
    <source>
        <dbReference type="ARBA" id="ARBA00022692"/>
    </source>
</evidence>
<accession>A0AAE3GDC3</accession>
<feature type="transmembrane region" description="Helical" evidence="7">
    <location>
        <begin position="236"/>
        <end position="255"/>
    </location>
</feature>
<feature type="transmembrane region" description="Helical" evidence="7">
    <location>
        <begin position="82"/>
        <end position="104"/>
    </location>
</feature>
<dbReference type="PROSITE" id="PS51257">
    <property type="entry name" value="PROKAR_LIPOPROTEIN"/>
    <property type="match status" value="1"/>
</dbReference>
<feature type="transmembrane region" description="Helical" evidence="7">
    <location>
        <begin position="53"/>
        <end position="70"/>
    </location>
</feature>
<feature type="transmembrane region" description="Helical" evidence="7">
    <location>
        <begin position="21"/>
        <end position="41"/>
    </location>
</feature>
<dbReference type="PANTHER" id="PTHR32322">
    <property type="entry name" value="INNER MEMBRANE TRANSPORTER"/>
    <property type="match status" value="1"/>
</dbReference>
<evidence type="ECO:0000256" key="4">
    <source>
        <dbReference type="ARBA" id="ARBA00022989"/>
    </source>
</evidence>
<proteinExistence type="inferred from homology"/>
<evidence type="ECO:0000256" key="1">
    <source>
        <dbReference type="ARBA" id="ARBA00004141"/>
    </source>
</evidence>
<dbReference type="PANTHER" id="PTHR32322:SF2">
    <property type="entry name" value="EAMA DOMAIN-CONTAINING PROTEIN"/>
    <property type="match status" value="1"/>
</dbReference>
<feature type="transmembrane region" description="Helical" evidence="7">
    <location>
        <begin position="110"/>
        <end position="131"/>
    </location>
</feature>
<organism evidence="9 10">
    <name type="scientific">Goodfellowiella coeruleoviolacea</name>
    <dbReference type="NCBI Taxonomy" id="334858"/>
    <lineage>
        <taxon>Bacteria</taxon>
        <taxon>Bacillati</taxon>
        <taxon>Actinomycetota</taxon>
        <taxon>Actinomycetes</taxon>
        <taxon>Pseudonocardiales</taxon>
        <taxon>Pseudonocardiaceae</taxon>
        <taxon>Goodfellowiella</taxon>
    </lineage>
</organism>
<dbReference type="RefSeq" id="WP_253770727.1">
    <property type="nucleotide sequence ID" value="NZ_JAMTCK010000005.1"/>
</dbReference>
<dbReference type="Proteomes" id="UP001206128">
    <property type="component" value="Unassembled WGS sequence"/>
</dbReference>
<evidence type="ECO:0000256" key="5">
    <source>
        <dbReference type="ARBA" id="ARBA00023136"/>
    </source>
</evidence>
<feature type="transmembrane region" description="Helical" evidence="7">
    <location>
        <begin position="193"/>
        <end position="216"/>
    </location>
</feature>
<evidence type="ECO:0000259" key="8">
    <source>
        <dbReference type="Pfam" id="PF00892"/>
    </source>
</evidence>
<evidence type="ECO:0000256" key="6">
    <source>
        <dbReference type="SAM" id="MobiDB-lite"/>
    </source>
</evidence>
<dbReference type="Pfam" id="PF00892">
    <property type="entry name" value="EamA"/>
    <property type="match status" value="2"/>
</dbReference>
<dbReference type="AlphaFoldDB" id="A0AAE3GDC3"/>
<feature type="transmembrane region" description="Helical" evidence="7">
    <location>
        <begin position="165"/>
        <end position="186"/>
    </location>
</feature>
<feature type="transmembrane region" description="Helical" evidence="7">
    <location>
        <begin position="267"/>
        <end position="286"/>
    </location>
</feature>
<keyword evidence="4 7" id="KW-1133">Transmembrane helix</keyword>
<dbReference type="InterPro" id="IPR000620">
    <property type="entry name" value="EamA_dom"/>
</dbReference>
<keyword evidence="5 7" id="KW-0472">Membrane</keyword>
<feature type="transmembrane region" description="Helical" evidence="7">
    <location>
        <begin position="292"/>
        <end position="308"/>
    </location>
</feature>
<feature type="domain" description="EamA" evidence="8">
    <location>
        <begin position="25"/>
        <end position="154"/>
    </location>
</feature>
<reference evidence="9" key="1">
    <citation type="submission" date="2022-06" db="EMBL/GenBank/DDBJ databases">
        <title>Genomic Encyclopedia of Archaeal and Bacterial Type Strains, Phase II (KMG-II): from individual species to whole genera.</title>
        <authorList>
            <person name="Goeker M."/>
        </authorList>
    </citation>
    <scope>NUCLEOTIDE SEQUENCE</scope>
    <source>
        <strain evidence="9">DSM 43935</strain>
    </source>
</reference>
<dbReference type="SUPFAM" id="SSF103481">
    <property type="entry name" value="Multidrug resistance efflux transporter EmrE"/>
    <property type="match status" value="2"/>
</dbReference>
<evidence type="ECO:0000256" key="7">
    <source>
        <dbReference type="SAM" id="Phobius"/>
    </source>
</evidence>
<feature type="compositionally biased region" description="Low complexity" evidence="6">
    <location>
        <begin position="319"/>
        <end position="337"/>
    </location>
</feature>
<dbReference type="GO" id="GO:0016020">
    <property type="term" value="C:membrane"/>
    <property type="evidence" value="ECO:0007669"/>
    <property type="project" value="UniProtKB-SubCell"/>
</dbReference>
<sequence>MTELPVRRSGQPSTTSGSAGVAVAAGALGCLLVGGSVPVTGLLDDYPLLPGLAIRYAVGGLLLLGWLRLTGRGLARPSRRDLLALTAVVGVGMLGFNACALYAQRYAEPGFVAAVLGGSPLVLAVAGPLLARRRPAGRVVLGALLVVTGVVVLSGGGSWHGPGLVLALLTMACEASFTLFAVGVVARLGALAVSVWSCLLAAVGAGVAGTLVGGVVDGGGLVGATAAWRLPDARQAAALAVLGVLVTAVAFGLWYRAVSDLGAGRAGVLVGMMPVGGLVTAVLLGAQQWTGVAALGVGAVALGCALGLRPAQPAPGPATGPTTGPATGRRAPSAARPAPGPTARR</sequence>
<keyword evidence="10" id="KW-1185">Reference proteome</keyword>
<comment type="subcellular location">
    <subcellularLocation>
        <location evidence="1">Membrane</location>
        <topology evidence="1">Multi-pass membrane protein</topology>
    </subcellularLocation>
</comment>
<protein>
    <submittedName>
        <fullName evidence="9">Permease of the drug/metabolite transporter (DMT) superfamily</fullName>
    </submittedName>
</protein>
<dbReference type="InterPro" id="IPR037185">
    <property type="entry name" value="EmrE-like"/>
</dbReference>
<feature type="domain" description="EamA" evidence="8">
    <location>
        <begin position="162"/>
        <end position="306"/>
    </location>
</feature>
<evidence type="ECO:0000256" key="2">
    <source>
        <dbReference type="ARBA" id="ARBA00007362"/>
    </source>
</evidence>